<gene>
    <name evidence="1" type="ORF">AEA09_05050</name>
</gene>
<reference evidence="2" key="1">
    <citation type="submission" date="2015-07" db="EMBL/GenBank/DDBJ databases">
        <title>Fjat-14205 dsm 2895.</title>
        <authorList>
            <person name="Liu B."/>
            <person name="Wang J."/>
            <person name="Zhu Y."/>
            <person name="Liu G."/>
            <person name="Chen Q."/>
            <person name="Chen Z."/>
            <person name="Lan J."/>
            <person name="Che J."/>
            <person name="Ge C."/>
            <person name="Shi H."/>
            <person name="Pan Z."/>
            <person name="Liu X."/>
        </authorList>
    </citation>
    <scope>NUCLEOTIDE SEQUENCE [LARGE SCALE GENOMIC DNA]</scope>
    <source>
        <strain evidence="2">DSM 25560</strain>
    </source>
</reference>
<comment type="caution">
    <text evidence="1">The sequence shown here is derived from an EMBL/GenBank/DDBJ whole genome shotgun (WGS) entry which is preliminary data.</text>
</comment>
<organism evidence="1 2">
    <name type="scientific">Lysinibacillus contaminans</name>
    <dbReference type="NCBI Taxonomy" id="1293441"/>
    <lineage>
        <taxon>Bacteria</taxon>
        <taxon>Bacillati</taxon>
        <taxon>Bacillota</taxon>
        <taxon>Bacilli</taxon>
        <taxon>Bacillales</taxon>
        <taxon>Bacillaceae</taxon>
        <taxon>Lysinibacillus</taxon>
    </lineage>
</organism>
<evidence type="ECO:0008006" key="3">
    <source>
        <dbReference type="Google" id="ProtNLM"/>
    </source>
</evidence>
<name>A0ABR5JZA2_9BACI</name>
<evidence type="ECO:0000313" key="1">
    <source>
        <dbReference type="EMBL" id="KOS67985.1"/>
    </source>
</evidence>
<proteinExistence type="predicted"/>
<accession>A0ABR5JZA2</accession>
<sequence>MFTGFMYDGDLRILRCFVEGEHYLIDISCQLIEAILIMDALYYQVYGGLKSKIIVQYIDGYSRKLLTQKSFQHYKKDCSVEFRRWTMLFFLDFGT</sequence>
<dbReference type="EMBL" id="LGRV01000003">
    <property type="protein sequence ID" value="KOS67985.1"/>
    <property type="molecule type" value="Genomic_DNA"/>
</dbReference>
<evidence type="ECO:0000313" key="2">
    <source>
        <dbReference type="Proteomes" id="UP000050668"/>
    </source>
</evidence>
<dbReference type="Proteomes" id="UP000050668">
    <property type="component" value="Unassembled WGS sequence"/>
</dbReference>
<protein>
    <recommendedName>
        <fullName evidence="3">Homing endonuclease LAGLIDADG domain-containing protein</fullName>
    </recommendedName>
</protein>
<keyword evidence="2" id="KW-1185">Reference proteome</keyword>